<dbReference type="Proteomes" id="UP000232323">
    <property type="component" value="Unassembled WGS sequence"/>
</dbReference>
<proteinExistence type="predicted"/>
<accession>A0A250XHP9</accession>
<dbReference type="EMBL" id="BEGY01000081">
    <property type="protein sequence ID" value="GAX82452.1"/>
    <property type="molecule type" value="Genomic_DNA"/>
</dbReference>
<dbReference type="AlphaFoldDB" id="A0A250XHP9"/>
<keyword evidence="2" id="KW-1185">Reference proteome</keyword>
<organism evidence="1 2">
    <name type="scientific">Chlamydomonas eustigma</name>
    <dbReference type="NCBI Taxonomy" id="1157962"/>
    <lineage>
        <taxon>Eukaryota</taxon>
        <taxon>Viridiplantae</taxon>
        <taxon>Chlorophyta</taxon>
        <taxon>core chlorophytes</taxon>
        <taxon>Chlorophyceae</taxon>
        <taxon>CS clade</taxon>
        <taxon>Chlamydomonadales</taxon>
        <taxon>Chlamydomonadaceae</taxon>
        <taxon>Chlamydomonas</taxon>
    </lineage>
</organism>
<dbReference type="Gene3D" id="3.40.50.1000">
    <property type="entry name" value="HAD superfamily/HAD-like"/>
    <property type="match status" value="1"/>
</dbReference>
<dbReference type="OrthoDB" id="2865258at2759"/>
<evidence type="ECO:0000313" key="2">
    <source>
        <dbReference type="Proteomes" id="UP000232323"/>
    </source>
</evidence>
<evidence type="ECO:0000313" key="1">
    <source>
        <dbReference type="EMBL" id="GAX82452.1"/>
    </source>
</evidence>
<sequence>MLQLSNYVPFIFAPYRYQLPGGSPFPCNHKGKVYDALGTKVKLIKDSAAILHELAMDLRWMNTQIAYVSRTSHSSWAEACLKLFNILEGVTMYDLAEHKEVARLIILKESIKFPKLVS</sequence>
<dbReference type="Pfam" id="PF12689">
    <property type="entry name" value="Acid_PPase"/>
    <property type="match status" value="1"/>
</dbReference>
<dbReference type="InterPro" id="IPR010036">
    <property type="entry name" value="MDP_1_eu_arc"/>
</dbReference>
<protein>
    <submittedName>
        <fullName evidence="1">Uncharacterized protein</fullName>
    </submittedName>
</protein>
<dbReference type="GO" id="GO:0016791">
    <property type="term" value="F:phosphatase activity"/>
    <property type="evidence" value="ECO:0007669"/>
    <property type="project" value="InterPro"/>
</dbReference>
<reference evidence="1 2" key="1">
    <citation type="submission" date="2017-08" db="EMBL/GenBank/DDBJ databases">
        <title>Acidophilic green algal genome provides insights into adaptation to an acidic environment.</title>
        <authorList>
            <person name="Hirooka S."/>
            <person name="Hirose Y."/>
            <person name="Kanesaki Y."/>
            <person name="Higuchi S."/>
            <person name="Fujiwara T."/>
            <person name="Onuma R."/>
            <person name="Era A."/>
            <person name="Ohbayashi R."/>
            <person name="Uzuka A."/>
            <person name="Nozaki H."/>
            <person name="Yoshikawa H."/>
            <person name="Miyagishima S.Y."/>
        </authorList>
    </citation>
    <scope>NUCLEOTIDE SEQUENCE [LARGE SCALE GENOMIC DNA]</scope>
    <source>
        <strain evidence="1 2">NIES-2499</strain>
    </source>
</reference>
<name>A0A250XHP9_9CHLO</name>
<gene>
    <name evidence="1" type="ORF">CEUSTIGMA_g9879.t1</name>
</gene>
<dbReference type="InterPro" id="IPR023214">
    <property type="entry name" value="HAD_sf"/>
</dbReference>
<dbReference type="STRING" id="1157962.A0A250XHP9"/>
<comment type="caution">
    <text evidence="1">The sequence shown here is derived from an EMBL/GenBank/DDBJ whole genome shotgun (WGS) entry which is preliminary data.</text>
</comment>